<dbReference type="AlphaFoldDB" id="A0A2R5G8U6"/>
<gene>
    <name evidence="2" type="ORF">FCC1311_037082</name>
</gene>
<evidence type="ECO:0000313" key="3">
    <source>
        <dbReference type="Proteomes" id="UP000241890"/>
    </source>
</evidence>
<protein>
    <submittedName>
        <fullName evidence="2">Uncharacterized protein</fullName>
    </submittedName>
</protein>
<evidence type="ECO:0000256" key="1">
    <source>
        <dbReference type="SAM" id="MobiDB-lite"/>
    </source>
</evidence>
<dbReference type="Proteomes" id="UP000241890">
    <property type="component" value="Unassembled WGS sequence"/>
</dbReference>
<evidence type="ECO:0000313" key="2">
    <source>
        <dbReference type="EMBL" id="GBG27486.1"/>
    </source>
</evidence>
<comment type="caution">
    <text evidence="2">The sequence shown here is derived from an EMBL/GenBank/DDBJ whole genome shotgun (WGS) entry which is preliminary data.</text>
</comment>
<feature type="compositionally biased region" description="Basic and acidic residues" evidence="1">
    <location>
        <begin position="64"/>
        <end position="81"/>
    </location>
</feature>
<accession>A0A2R5G8U6</accession>
<reference evidence="2 3" key="1">
    <citation type="submission" date="2017-12" db="EMBL/GenBank/DDBJ databases">
        <title>Sequencing, de novo assembly and annotation of complete genome of a new Thraustochytrid species, strain FCC1311.</title>
        <authorList>
            <person name="Sedici K."/>
            <person name="Godart F."/>
            <person name="Aiese Cigliano R."/>
            <person name="Sanseverino W."/>
            <person name="Barakat M."/>
            <person name="Ortet P."/>
            <person name="Marechal E."/>
            <person name="Cagnac O."/>
            <person name="Amato A."/>
        </authorList>
    </citation>
    <scope>NUCLEOTIDE SEQUENCE [LARGE SCALE GENOMIC DNA]</scope>
</reference>
<organism evidence="2 3">
    <name type="scientific">Hondaea fermentalgiana</name>
    <dbReference type="NCBI Taxonomy" id="2315210"/>
    <lineage>
        <taxon>Eukaryota</taxon>
        <taxon>Sar</taxon>
        <taxon>Stramenopiles</taxon>
        <taxon>Bigyra</taxon>
        <taxon>Labyrinthulomycetes</taxon>
        <taxon>Thraustochytrida</taxon>
        <taxon>Thraustochytriidae</taxon>
        <taxon>Hondaea</taxon>
    </lineage>
</organism>
<name>A0A2R5G8U6_9STRA</name>
<proteinExistence type="predicted"/>
<dbReference type="OrthoDB" id="445580at2759"/>
<feature type="region of interest" description="Disordered" evidence="1">
    <location>
        <begin position="30"/>
        <end position="98"/>
    </location>
</feature>
<dbReference type="EMBL" id="BEYU01000031">
    <property type="protein sequence ID" value="GBG27486.1"/>
    <property type="molecule type" value="Genomic_DNA"/>
</dbReference>
<sequence>MRPATEVAQDVRAFLAELESDDALVAKKLGDRKAKTKKNGARSELHTSYSYGDLKNARPGTAQDSKRRARPPDMKRIETLARPRTGPGSAGFVNQDIKPVKMKCGPSMAWVERRAQPKKPRDRDNYEPIVYLQDRSAWSQPSGGKFNESRPKSWIEWNVYLTKGQPGPAAYAPHLAPNLPKGGKFNAARTPSALDLAIARARDLPGPVSATGQIPSTLEKSGVGRVSMSRGKTYIDWEVIRARDLPGPGEYSADAQHRGGGVRFGNQNPKSELDTIIYNARDLPGPSEYYPERSYIGR</sequence>
<keyword evidence="3" id="KW-1185">Reference proteome</keyword>
<dbReference type="InParanoid" id="A0A2R5G8U6"/>